<proteinExistence type="predicted"/>
<sequence>ILSHKENEFYIVEDNIHLIRKTILKDIGIIHIPTVIINKYKIKIAFIENYKYYEDQLFYLENIMKNIKIGFINSIGCRVNATEGSLFCPTSLNARVNRYKHEYKARKFFYEKYNNYLEFFDVRKLRLSMADKIKIIGNYTRASGNFEKAKIYYFKSLKTMPLIYILKKLKILYKIILVSLKKSNSILI</sequence>
<feature type="non-terminal residue" evidence="1">
    <location>
        <position position="1"/>
    </location>
</feature>
<accession>X1CRH4</accession>
<protein>
    <submittedName>
        <fullName evidence="1">Uncharacterized protein</fullName>
    </submittedName>
</protein>
<dbReference type="EMBL" id="BART01011579">
    <property type="protein sequence ID" value="GAG86871.1"/>
    <property type="molecule type" value="Genomic_DNA"/>
</dbReference>
<gene>
    <name evidence="1" type="ORF">S01H4_24595</name>
</gene>
<organism evidence="1">
    <name type="scientific">marine sediment metagenome</name>
    <dbReference type="NCBI Taxonomy" id="412755"/>
    <lineage>
        <taxon>unclassified sequences</taxon>
        <taxon>metagenomes</taxon>
        <taxon>ecological metagenomes</taxon>
    </lineage>
</organism>
<reference evidence="1" key="1">
    <citation type="journal article" date="2014" name="Front. Microbiol.">
        <title>High frequency of phylogenetically diverse reductive dehalogenase-homologous genes in deep subseafloor sedimentary metagenomes.</title>
        <authorList>
            <person name="Kawai M."/>
            <person name="Futagami T."/>
            <person name="Toyoda A."/>
            <person name="Takaki Y."/>
            <person name="Nishi S."/>
            <person name="Hori S."/>
            <person name="Arai W."/>
            <person name="Tsubouchi T."/>
            <person name="Morono Y."/>
            <person name="Uchiyama I."/>
            <person name="Ito T."/>
            <person name="Fujiyama A."/>
            <person name="Inagaki F."/>
            <person name="Takami H."/>
        </authorList>
    </citation>
    <scope>NUCLEOTIDE SEQUENCE</scope>
    <source>
        <strain evidence="1">Expedition CK06-06</strain>
    </source>
</reference>
<evidence type="ECO:0000313" key="1">
    <source>
        <dbReference type="EMBL" id="GAG86871.1"/>
    </source>
</evidence>
<name>X1CRH4_9ZZZZ</name>
<dbReference type="AlphaFoldDB" id="X1CRH4"/>
<comment type="caution">
    <text evidence="1">The sequence shown here is derived from an EMBL/GenBank/DDBJ whole genome shotgun (WGS) entry which is preliminary data.</text>
</comment>